<organism evidence="1 2">
    <name type="scientific">Prosthecobacter vanneervenii</name>
    <dbReference type="NCBI Taxonomy" id="48466"/>
    <lineage>
        <taxon>Bacteria</taxon>
        <taxon>Pseudomonadati</taxon>
        <taxon>Verrucomicrobiota</taxon>
        <taxon>Verrucomicrobiia</taxon>
        <taxon>Verrucomicrobiales</taxon>
        <taxon>Verrucomicrobiaceae</taxon>
        <taxon>Prosthecobacter</taxon>
    </lineage>
</organism>
<comment type="caution">
    <text evidence="1">The sequence shown here is derived from an EMBL/GenBank/DDBJ whole genome shotgun (WGS) entry which is preliminary data.</text>
</comment>
<dbReference type="Gene3D" id="1.10.340.50">
    <property type="match status" value="1"/>
</dbReference>
<dbReference type="EMBL" id="JACHIG010000005">
    <property type="protein sequence ID" value="MBB5033121.1"/>
    <property type="molecule type" value="Genomic_DNA"/>
</dbReference>
<evidence type="ECO:0000313" key="1">
    <source>
        <dbReference type="EMBL" id="MBB5033121.1"/>
    </source>
</evidence>
<protein>
    <recommendedName>
        <fullName evidence="3">Primase C-terminal 1 domain-containing protein</fullName>
    </recommendedName>
</protein>
<evidence type="ECO:0008006" key="3">
    <source>
        <dbReference type="Google" id="ProtNLM"/>
    </source>
</evidence>
<dbReference type="InterPro" id="IPR004322">
    <property type="entry name" value="Plasmid_replicase_bac"/>
</dbReference>
<sequence length="295" mass="34220">MIATQAMREVYLQTIPQRPYCTNHLGRRLRIIDAARAAGFANIQHNMPLVWHWLVFDIDGEDAYTRAETRGCPPPNFIALNPANGHGHAGYLLESAVTAFDTSSRRAIKFFEDVERGMTNRLGADHAYPGFLSKNPLCSRWETDWQAVRPYRLETLNDYLDKTDKRKKLAREMSAVGRNATLFEQLSKWAYRHWFRTAKEGRTRDEFECMLHELAEAINATFPVRLSHAEISGVTQSVARWVWKKFTLEGFAKIQRARALKRWAASPTLTAMRPWIEQGISRRTWERRRQRTVSP</sequence>
<name>A0A7W7YBG4_9BACT</name>
<dbReference type="Pfam" id="PF03090">
    <property type="entry name" value="Replicase"/>
    <property type="match status" value="1"/>
</dbReference>
<proteinExistence type="predicted"/>
<reference evidence="1 2" key="1">
    <citation type="submission" date="2020-08" db="EMBL/GenBank/DDBJ databases">
        <title>Genomic Encyclopedia of Type Strains, Phase IV (KMG-IV): sequencing the most valuable type-strain genomes for metagenomic binning, comparative biology and taxonomic classification.</title>
        <authorList>
            <person name="Goeker M."/>
        </authorList>
    </citation>
    <scope>NUCLEOTIDE SEQUENCE [LARGE SCALE GENOMIC DNA]</scope>
    <source>
        <strain evidence="1 2">DSM 12252</strain>
    </source>
</reference>
<dbReference type="RefSeq" id="WP_184340038.1">
    <property type="nucleotide sequence ID" value="NZ_JACHIG010000005.1"/>
</dbReference>
<evidence type="ECO:0000313" key="2">
    <source>
        <dbReference type="Proteomes" id="UP000590740"/>
    </source>
</evidence>
<accession>A0A7W7YBG4</accession>
<dbReference type="AlphaFoldDB" id="A0A7W7YBG4"/>
<dbReference type="Proteomes" id="UP000590740">
    <property type="component" value="Unassembled WGS sequence"/>
</dbReference>
<keyword evidence="2" id="KW-1185">Reference proteome</keyword>
<gene>
    <name evidence="1" type="ORF">HNQ65_002704</name>
</gene>